<dbReference type="RefSeq" id="XP_022295896.1">
    <property type="nucleotide sequence ID" value="XM_022440188.1"/>
</dbReference>
<evidence type="ECO:0000256" key="1">
    <source>
        <dbReference type="SAM" id="Phobius"/>
    </source>
</evidence>
<feature type="transmembrane region" description="Helical" evidence="1">
    <location>
        <begin position="166"/>
        <end position="187"/>
    </location>
</feature>
<dbReference type="OrthoDB" id="6208720at2759"/>
<name>A0A8B8AXN5_CRAVI</name>
<keyword evidence="1" id="KW-0472">Membrane</keyword>
<keyword evidence="1" id="KW-0812">Transmembrane</keyword>
<feature type="signal peptide" evidence="2">
    <location>
        <begin position="1"/>
        <end position="17"/>
    </location>
</feature>
<accession>A0A8B8AXN5</accession>
<sequence length="208" mass="23321">MSSLLTVYLSIVNAAYAIITIEVSSKFVELDRTNLKISCLVSDNSLNSLDVIQLTREGTNIVSATMDGKVFWQDKMLETRSDCNASLINVLASCLNLTIPKTNVIKGDMGVYRCELSAEKRDSSLYLDKSGEIFINITEKYTKDTNEGLEKSTPTRDCDEKDMLTFYRQTIIPTGIMISLILALVMVREVRMHYFQADSLETSKTGNQ</sequence>
<dbReference type="Proteomes" id="UP000694844">
    <property type="component" value="Chromosome 8"/>
</dbReference>
<feature type="chain" id="PRO_5034297206" evidence="2">
    <location>
        <begin position="18"/>
        <end position="208"/>
    </location>
</feature>
<proteinExistence type="predicted"/>
<dbReference type="GeneID" id="111105801"/>
<dbReference type="KEGG" id="cvn:111105801"/>
<protein>
    <submittedName>
        <fullName evidence="4">Uncharacterized protein LOC111105801 isoform X1</fullName>
    </submittedName>
</protein>
<evidence type="ECO:0000313" key="4">
    <source>
        <dbReference type="RefSeq" id="XP_022295896.1"/>
    </source>
</evidence>
<evidence type="ECO:0000313" key="3">
    <source>
        <dbReference type="Proteomes" id="UP000694844"/>
    </source>
</evidence>
<reference evidence="4" key="1">
    <citation type="submission" date="2025-08" db="UniProtKB">
        <authorList>
            <consortium name="RefSeq"/>
        </authorList>
    </citation>
    <scope>IDENTIFICATION</scope>
    <source>
        <tissue evidence="4">Whole sample</tissue>
    </source>
</reference>
<keyword evidence="1" id="KW-1133">Transmembrane helix</keyword>
<evidence type="ECO:0000256" key="2">
    <source>
        <dbReference type="SAM" id="SignalP"/>
    </source>
</evidence>
<gene>
    <name evidence="4" type="primary">LOC111105801</name>
</gene>
<dbReference type="AlphaFoldDB" id="A0A8B8AXN5"/>
<keyword evidence="3" id="KW-1185">Reference proteome</keyword>
<keyword evidence="2" id="KW-0732">Signal</keyword>
<organism evidence="3 4">
    <name type="scientific">Crassostrea virginica</name>
    <name type="common">Eastern oyster</name>
    <dbReference type="NCBI Taxonomy" id="6565"/>
    <lineage>
        <taxon>Eukaryota</taxon>
        <taxon>Metazoa</taxon>
        <taxon>Spiralia</taxon>
        <taxon>Lophotrochozoa</taxon>
        <taxon>Mollusca</taxon>
        <taxon>Bivalvia</taxon>
        <taxon>Autobranchia</taxon>
        <taxon>Pteriomorphia</taxon>
        <taxon>Ostreida</taxon>
        <taxon>Ostreoidea</taxon>
        <taxon>Ostreidae</taxon>
        <taxon>Crassostrea</taxon>
    </lineage>
</organism>